<sequence length="42" mass="4899">LKPTTLLHSYLPISRLFKREYTGSFWNSSPWKTKHGFVESGT</sequence>
<protein>
    <submittedName>
        <fullName evidence="1">Uncharacterized protein</fullName>
    </submittedName>
</protein>
<organism evidence="1 2">
    <name type="scientific">Trichinella nativa</name>
    <dbReference type="NCBI Taxonomy" id="6335"/>
    <lineage>
        <taxon>Eukaryota</taxon>
        <taxon>Metazoa</taxon>
        <taxon>Ecdysozoa</taxon>
        <taxon>Nematoda</taxon>
        <taxon>Enoplea</taxon>
        <taxon>Dorylaimia</taxon>
        <taxon>Trichinellida</taxon>
        <taxon>Trichinellidae</taxon>
        <taxon>Trichinella</taxon>
    </lineage>
</organism>
<reference evidence="1 2" key="1">
    <citation type="submission" date="2015-05" db="EMBL/GenBank/DDBJ databases">
        <title>Evolution of Trichinella species and genotypes.</title>
        <authorList>
            <person name="Korhonen P.K."/>
            <person name="Edoardo P."/>
            <person name="Giuseppe L.R."/>
            <person name="Gasser R.B."/>
        </authorList>
    </citation>
    <scope>NUCLEOTIDE SEQUENCE [LARGE SCALE GENOMIC DNA]</scope>
    <source>
        <strain evidence="1">ISS10</strain>
    </source>
</reference>
<feature type="non-terminal residue" evidence="1">
    <location>
        <position position="1"/>
    </location>
</feature>
<dbReference type="AlphaFoldDB" id="A0A0V1KGZ2"/>
<keyword evidence="2" id="KW-1185">Reference proteome</keyword>
<dbReference type="EMBL" id="JYDW01002849">
    <property type="protein sequence ID" value="KRZ46569.1"/>
    <property type="molecule type" value="Genomic_DNA"/>
</dbReference>
<comment type="caution">
    <text evidence="1">The sequence shown here is derived from an EMBL/GenBank/DDBJ whole genome shotgun (WGS) entry which is preliminary data.</text>
</comment>
<evidence type="ECO:0000313" key="2">
    <source>
        <dbReference type="Proteomes" id="UP000054721"/>
    </source>
</evidence>
<accession>A0A0V1KGZ2</accession>
<dbReference type="Proteomes" id="UP000054721">
    <property type="component" value="Unassembled WGS sequence"/>
</dbReference>
<proteinExistence type="predicted"/>
<evidence type="ECO:0000313" key="1">
    <source>
        <dbReference type="EMBL" id="KRZ46569.1"/>
    </source>
</evidence>
<gene>
    <name evidence="1" type="ORF">T02_3162</name>
</gene>
<name>A0A0V1KGZ2_9BILA</name>